<dbReference type="PRINTS" id="PR00691">
    <property type="entry name" value="ADHESINB"/>
</dbReference>
<dbReference type="HOGENOM" id="CLU_016838_1_1_9"/>
<evidence type="ECO:0000256" key="6">
    <source>
        <dbReference type="SAM" id="MobiDB-lite"/>
    </source>
</evidence>
<evidence type="ECO:0000313" key="8">
    <source>
        <dbReference type="Proteomes" id="UP000003011"/>
    </source>
</evidence>
<dbReference type="eggNOG" id="COG0803">
    <property type="taxonomic scope" value="Bacteria"/>
</dbReference>
<dbReference type="InterPro" id="IPR006128">
    <property type="entry name" value="Lipoprotein_PsaA-like"/>
</dbReference>
<evidence type="ECO:0000313" key="7">
    <source>
        <dbReference type="EMBL" id="EHI56657.1"/>
    </source>
</evidence>
<dbReference type="GO" id="GO:0046872">
    <property type="term" value="F:metal ion binding"/>
    <property type="evidence" value="ECO:0007669"/>
    <property type="project" value="UniProtKB-KW"/>
</dbReference>
<reference evidence="7 8" key="1">
    <citation type="submission" date="2011-08" db="EMBL/GenBank/DDBJ databases">
        <title>The Genome Sequence of Johnsonella ignava ATCC 51276.</title>
        <authorList>
            <consortium name="The Broad Institute Genome Sequencing Platform"/>
            <person name="Earl A."/>
            <person name="Ward D."/>
            <person name="Feldgarden M."/>
            <person name="Gevers D."/>
            <person name="Izard J."/>
            <person name="Blanton J.M."/>
            <person name="Baranova O.V."/>
            <person name="Dewhirst F.E."/>
            <person name="Young S.K."/>
            <person name="Zeng Q."/>
            <person name="Gargeya S."/>
            <person name="Fitzgerald M."/>
            <person name="Haas B."/>
            <person name="Abouelleil A."/>
            <person name="Alvarado L."/>
            <person name="Arachchi H.M."/>
            <person name="Berlin A."/>
            <person name="Brown A."/>
            <person name="Chapman S.B."/>
            <person name="Chen Z."/>
            <person name="Dunbar C."/>
            <person name="Freedman E."/>
            <person name="Gearin G."/>
            <person name="Gellesch M."/>
            <person name="Goldberg J."/>
            <person name="Griggs A."/>
            <person name="Gujja S."/>
            <person name="Heiman D."/>
            <person name="Howarth C."/>
            <person name="Larson L."/>
            <person name="Lui A."/>
            <person name="MacDonald P.J.P."/>
            <person name="Montmayeur A."/>
            <person name="Murphy C."/>
            <person name="Neiman D."/>
            <person name="Pearson M."/>
            <person name="Priest M."/>
            <person name="Roberts A."/>
            <person name="Saif S."/>
            <person name="Shea T."/>
            <person name="Shenoy N."/>
            <person name="Sisk P."/>
            <person name="Stolte C."/>
            <person name="Sykes S."/>
            <person name="Wortman J."/>
            <person name="Nusbaum C."/>
            <person name="Birren B."/>
        </authorList>
    </citation>
    <scope>NUCLEOTIDE SEQUENCE [LARGE SCALE GENOMIC DNA]</scope>
    <source>
        <strain evidence="7 8">ATCC 51276</strain>
    </source>
</reference>
<organism evidence="7 8">
    <name type="scientific">Johnsonella ignava ATCC 51276</name>
    <dbReference type="NCBI Taxonomy" id="679200"/>
    <lineage>
        <taxon>Bacteria</taxon>
        <taxon>Bacillati</taxon>
        <taxon>Bacillota</taxon>
        <taxon>Clostridia</taxon>
        <taxon>Lachnospirales</taxon>
        <taxon>Lachnospiraceae</taxon>
        <taxon>Johnsonella</taxon>
    </lineage>
</organism>
<evidence type="ECO:0008006" key="9">
    <source>
        <dbReference type="Google" id="ProtNLM"/>
    </source>
</evidence>
<dbReference type="AlphaFoldDB" id="G5GEW6"/>
<evidence type="ECO:0000256" key="4">
    <source>
        <dbReference type="ARBA" id="ARBA00022729"/>
    </source>
</evidence>
<protein>
    <recommendedName>
        <fullName evidence="9">Periplasmic zinc-binding protein TroA</fullName>
    </recommendedName>
</protein>
<feature type="region of interest" description="Disordered" evidence="6">
    <location>
        <begin position="1"/>
        <end position="34"/>
    </location>
</feature>
<dbReference type="PRINTS" id="PR00690">
    <property type="entry name" value="ADHESNFAMILY"/>
</dbReference>
<dbReference type="Gene3D" id="3.40.50.1980">
    <property type="entry name" value="Nitrogenase molybdenum iron protein domain"/>
    <property type="match status" value="2"/>
</dbReference>
<proteinExistence type="inferred from homology"/>
<accession>G5GEW6</accession>
<dbReference type="EMBL" id="ACZL01000003">
    <property type="protein sequence ID" value="EHI56657.1"/>
    <property type="molecule type" value="Genomic_DNA"/>
</dbReference>
<dbReference type="InterPro" id="IPR050492">
    <property type="entry name" value="Bact_metal-bind_prot9"/>
</dbReference>
<dbReference type="PATRIC" id="fig|679200.3.peg.113"/>
<dbReference type="PANTHER" id="PTHR42953">
    <property type="entry name" value="HIGH-AFFINITY ZINC UPTAKE SYSTEM PROTEIN ZNUA-RELATED"/>
    <property type="match status" value="1"/>
</dbReference>
<comment type="caution">
    <text evidence="7">The sequence shown here is derived from an EMBL/GenBank/DDBJ whole genome shotgun (WGS) entry which is preliminary data.</text>
</comment>
<keyword evidence="3" id="KW-0479">Metal-binding</keyword>
<dbReference type="SUPFAM" id="SSF53807">
    <property type="entry name" value="Helical backbone' metal receptor"/>
    <property type="match status" value="1"/>
</dbReference>
<dbReference type="GO" id="GO:0030001">
    <property type="term" value="P:metal ion transport"/>
    <property type="evidence" value="ECO:0007669"/>
    <property type="project" value="InterPro"/>
</dbReference>
<keyword evidence="2 5" id="KW-0813">Transport</keyword>
<dbReference type="Proteomes" id="UP000003011">
    <property type="component" value="Unassembled WGS sequence"/>
</dbReference>
<dbReference type="STRING" id="679200.HMPREF9333_00104"/>
<evidence type="ECO:0000256" key="5">
    <source>
        <dbReference type="RuleBase" id="RU003512"/>
    </source>
</evidence>
<name>G5GEW6_9FIRM</name>
<comment type="subcellular location">
    <subcellularLocation>
        <location evidence="1">Cell envelope</location>
    </subcellularLocation>
</comment>
<dbReference type="InterPro" id="IPR006129">
    <property type="entry name" value="AdhesinB"/>
</dbReference>
<evidence type="ECO:0000256" key="2">
    <source>
        <dbReference type="ARBA" id="ARBA00022448"/>
    </source>
</evidence>
<dbReference type="Pfam" id="PF01297">
    <property type="entry name" value="ZnuA"/>
    <property type="match status" value="1"/>
</dbReference>
<dbReference type="InterPro" id="IPR006127">
    <property type="entry name" value="ZnuA-like"/>
</dbReference>
<dbReference type="PANTHER" id="PTHR42953:SF1">
    <property type="entry name" value="METAL-BINDING PROTEIN HI_0362-RELATED"/>
    <property type="match status" value="1"/>
</dbReference>
<dbReference type="GO" id="GO:0007155">
    <property type="term" value="P:cell adhesion"/>
    <property type="evidence" value="ECO:0007669"/>
    <property type="project" value="InterPro"/>
</dbReference>
<evidence type="ECO:0000256" key="1">
    <source>
        <dbReference type="ARBA" id="ARBA00004196"/>
    </source>
</evidence>
<keyword evidence="4" id="KW-0732">Signal</keyword>
<sequence>MKSDAKADMKSDAKDNSKNSDMKSDKKSDKDKKTVVVTTSFLQDMTEQIAGDTVNIELIIPAGEDPHLYTAKPEDNKKLQSADLVLYHGLHFEGKMVEALEKLGTAVSKNFPKDKIGQMDEDGEMVVDPHFWFDIDLYKLAVEEACDALSGLNPEQKEMYEKNRDSYIKELTELDSYIKENIEKIPADRRYLITPHDAFNYFSRAYSVTVKAPQGVSTESEVSNQDIQETIDFIVEHKIKAVFAESTTDPARMEKLREGAAAKGQDVKIVGKEGEQDEQLFSDSLAPKGQPGDTYIDMYKHNVDLIVKYLK</sequence>
<evidence type="ECO:0000256" key="3">
    <source>
        <dbReference type="ARBA" id="ARBA00022723"/>
    </source>
</evidence>
<comment type="similarity">
    <text evidence="5">Belongs to the bacterial solute-binding protein 9 family.</text>
</comment>
<dbReference type="GO" id="GO:0030313">
    <property type="term" value="C:cell envelope"/>
    <property type="evidence" value="ECO:0007669"/>
    <property type="project" value="UniProtKB-SubCell"/>
</dbReference>
<gene>
    <name evidence="7" type="ORF">HMPREF9333_00104</name>
</gene>
<keyword evidence="8" id="KW-1185">Reference proteome</keyword>